<feature type="domain" description="ABC transmembrane type-1" evidence="14">
    <location>
        <begin position="304"/>
        <end position="591"/>
    </location>
</feature>
<sequence>MALSFCGNDDHFNSYNVTNGVLNNGCFVDALNLVPHVFLLFITFPILFIGWGSQSSKVQIHHNTWLHFPGHNLRWILTFSLLFVHVCEFAEGIVSNKMMQTNHLHLFMPAFMGFIAATTSVVYYHNIETSNFPKLLLVLFIYWVLAFVTKSIKLWKFAAYSVGPQHLRFCITALLVMLYGLLMAVEINVIRKYVFFANPQKVKPPEDLQDLGVRFLQPFVNLLSKATYWWMNPLIMGAHKRPIELKKIGKLPIAMRALTNYLRLKDAYEDQRTAEDPDRSPSIWRSMYRAFGRPILLSSTFRYLADLLGFAGPLCISGIVKYLDPQNSRYFGVYFMSSTELLQNTSVLAVLLFLALVLQRTFLQASYYVTIETGINLRGALLAMIYNKMLRLSTSNMSMGEMTLGQINNLVAIETNQLMWFLFLCPNLWAMPVQIVMGVILLYYLLGPSALVGASVIVLLAPVQYLIATKLADTQKSSLEHSTDRLKKTSEILKGIKLLKLYAWENIFCDSVEETRGKELTSLKTFAFFTSMSIFMNAAIPIAAVLATFVMHHFLNEKGPTPSEAFAALALFHILVTPLFLLSTVVRFAVKALVSNGFFTWGSNLSTLSNINIRIPSGQLTMIVGQVGCGKSSLLLAMLGEIRYSNTSESEELSLVPLRIQTRCERSWKILRFDPFSFFSPHVAVKANQYLHCYMILSYFSSCFLILSLSLGMCCVSHVCCNVCFCRHEARFKQRMLELTDTNNTAYLFLSAANRWLEVRTDYLGAVIVLTAAGASIWSLEYGLPSGGLVGLGLTYALTVTNYLNWVVRNLADLEVQMAAVKKVNSFLTTESENYEGSMDTSQVPENWPQNGEIKIQDLCVRYDPMLKPVLKHVNAYIEPGQKVGICGRTGSGKSSLSLAFFNMVDIFEGKIVIDGIDICKLPLQTLRSRLSIILQDPVLFSGSIRFNLDPERTCTDDRLWEALEIAQLKNMVKALPGGLDAVVTEGGENFSVGQRQLFCLARAFVRKSSILIMDEATASIDMATENILQKVVMTAFADRTVVTIAHRVHTILTADLVIVMKRGNILEYDKPETLLEQEDGMFASFVKADM</sequence>
<dbReference type="CDD" id="cd03288">
    <property type="entry name" value="ABCC_SUR2"/>
    <property type="match status" value="1"/>
</dbReference>
<evidence type="ECO:0000313" key="16">
    <source>
        <dbReference type="Proteomes" id="UP000472265"/>
    </source>
</evidence>
<dbReference type="GO" id="GO:0016887">
    <property type="term" value="F:ATP hydrolysis activity"/>
    <property type="evidence" value="ECO:0007669"/>
    <property type="project" value="InterPro"/>
</dbReference>
<dbReference type="SUPFAM" id="SSF90123">
    <property type="entry name" value="ABC transporter transmembrane region"/>
    <property type="match status" value="2"/>
</dbReference>
<evidence type="ECO:0000256" key="3">
    <source>
        <dbReference type="ARBA" id="ARBA00022448"/>
    </source>
</evidence>
<dbReference type="Gene3D" id="1.20.1560.10">
    <property type="entry name" value="ABC transporter type 1, transmembrane domain"/>
    <property type="match status" value="2"/>
</dbReference>
<evidence type="ECO:0000256" key="12">
    <source>
        <dbReference type="SAM" id="Phobius"/>
    </source>
</evidence>
<dbReference type="GO" id="GO:0005524">
    <property type="term" value="F:ATP binding"/>
    <property type="evidence" value="ECO:0007669"/>
    <property type="project" value="UniProtKB-KW"/>
</dbReference>
<evidence type="ECO:0000256" key="6">
    <source>
        <dbReference type="ARBA" id="ARBA00022741"/>
    </source>
</evidence>
<feature type="transmembrane region" description="Helical" evidence="12">
    <location>
        <begin position="136"/>
        <end position="154"/>
    </location>
</feature>
<name>A0A671XZE6_SPAAU</name>
<dbReference type="GO" id="GO:0008281">
    <property type="term" value="F:sulfonylurea receptor activity"/>
    <property type="evidence" value="ECO:0007669"/>
    <property type="project" value="InterPro"/>
</dbReference>
<comment type="subcellular location">
    <subcellularLocation>
        <location evidence="1">Membrane</location>
    </subcellularLocation>
</comment>
<dbReference type="CDD" id="cd18591">
    <property type="entry name" value="ABC_6TM_SUR1_D1_like"/>
    <property type="match status" value="1"/>
</dbReference>
<evidence type="ECO:0000256" key="5">
    <source>
        <dbReference type="ARBA" id="ARBA00022737"/>
    </source>
</evidence>
<dbReference type="InterPro" id="IPR017871">
    <property type="entry name" value="ABC_transporter-like_CS"/>
</dbReference>
<feature type="transmembrane region" description="Helical" evidence="12">
    <location>
        <begin position="106"/>
        <end position="124"/>
    </location>
</feature>
<organism evidence="15 16">
    <name type="scientific">Sparus aurata</name>
    <name type="common">Gilthead sea bream</name>
    <dbReference type="NCBI Taxonomy" id="8175"/>
    <lineage>
        <taxon>Eukaryota</taxon>
        <taxon>Metazoa</taxon>
        <taxon>Chordata</taxon>
        <taxon>Craniata</taxon>
        <taxon>Vertebrata</taxon>
        <taxon>Euteleostomi</taxon>
        <taxon>Actinopterygii</taxon>
        <taxon>Neopterygii</taxon>
        <taxon>Teleostei</taxon>
        <taxon>Neoteleostei</taxon>
        <taxon>Acanthomorphata</taxon>
        <taxon>Eupercaria</taxon>
        <taxon>Spariformes</taxon>
        <taxon>Sparidae</taxon>
        <taxon>Sparus</taxon>
    </lineage>
</organism>
<feature type="transmembrane region" description="Helical" evidence="12">
    <location>
        <begin position="450"/>
        <end position="468"/>
    </location>
</feature>
<feature type="transmembrane region" description="Helical" evidence="12">
    <location>
        <begin position="341"/>
        <end position="358"/>
    </location>
</feature>
<feature type="transmembrane region" description="Helical" evidence="12">
    <location>
        <begin position="166"/>
        <end position="185"/>
    </location>
</feature>
<dbReference type="InterPro" id="IPR050173">
    <property type="entry name" value="ABC_transporter_C-like"/>
</dbReference>
<dbReference type="PANTHER" id="PTHR24223:SF173">
    <property type="entry name" value="ATP-BINDING CASSETTE SUB-FAMILY C MEMBER 9"/>
    <property type="match status" value="1"/>
</dbReference>
<gene>
    <name evidence="15" type="primary">ABCC9</name>
    <name evidence="15" type="synonym">LOC115595936</name>
</gene>
<keyword evidence="4 12" id="KW-0812">Transmembrane</keyword>
<evidence type="ECO:0000259" key="14">
    <source>
        <dbReference type="PROSITE" id="PS50929"/>
    </source>
</evidence>
<reference evidence="15" key="3">
    <citation type="submission" date="2025-09" db="UniProtKB">
        <authorList>
            <consortium name="Ensembl"/>
        </authorList>
    </citation>
    <scope>IDENTIFICATION</scope>
</reference>
<dbReference type="FunFam" id="3.40.50.300:FF:000197">
    <property type="entry name" value="ATP-binding cassette, sub-family C (CFTR/MRP), member 9"/>
    <property type="match status" value="1"/>
</dbReference>
<feature type="transmembrane region" description="Helical" evidence="12">
    <location>
        <begin position="418"/>
        <end position="444"/>
    </location>
</feature>
<keyword evidence="9 12" id="KW-0472">Membrane</keyword>
<keyword evidence="10" id="KW-0675">Receptor</keyword>
<dbReference type="GO" id="GO:0005886">
    <property type="term" value="C:plasma membrane"/>
    <property type="evidence" value="ECO:0007669"/>
    <property type="project" value="UniProtKB-ARBA"/>
</dbReference>
<evidence type="ECO:0000256" key="9">
    <source>
        <dbReference type="ARBA" id="ARBA00023136"/>
    </source>
</evidence>
<dbReference type="PROSITE" id="PS50929">
    <property type="entry name" value="ABC_TM1F"/>
    <property type="match status" value="1"/>
</dbReference>
<proteinExistence type="inferred from homology"/>
<keyword evidence="16" id="KW-1185">Reference proteome</keyword>
<dbReference type="SMART" id="SM00382">
    <property type="entry name" value="AAA"/>
    <property type="match status" value="2"/>
</dbReference>
<comment type="similarity">
    <text evidence="2">Belongs to the ABC transporter superfamily. ABCC family. Conjugate transporter (TC 3.A.1.208) subfamily.</text>
</comment>
<dbReference type="InterPro" id="IPR003439">
    <property type="entry name" value="ABC_transporter-like_ATP-bd"/>
</dbReference>
<dbReference type="FunFam" id="1.20.1560.10:FF:000006">
    <property type="entry name" value="ATP-binding cassette, sub-family C (CFTR/MRP), member 9"/>
    <property type="match status" value="1"/>
</dbReference>
<evidence type="ECO:0000256" key="10">
    <source>
        <dbReference type="ARBA" id="ARBA00023170"/>
    </source>
</evidence>
<dbReference type="Pfam" id="PF00664">
    <property type="entry name" value="ABC_membrane"/>
    <property type="match status" value="1"/>
</dbReference>
<keyword evidence="3" id="KW-0813">Transport</keyword>
<evidence type="ECO:0000256" key="8">
    <source>
        <dbReference type="ARBA" id="ARBA00022989"/>
    </source>
</evidence>
<feature type="transmembrane region" description="Helical" evidence="12">
    <location>
        <begin position="696"/>
        <end position="719"/>
    </location>
</feature>
<keyword evidence="8 12" id="KW-1133">Transmembrane helix</keyword>
<dbReference type="Gene3D" id="3.40.50.300">
    <property type="entry name" value="P-loop containing nucleotide triphosphate hydrolases"/>
    <property type="match status" value="2"/>
</dbReference>
<accession>A0A671XZE6</accession>
<dbReference type="GO" id="GO:0006813">
    <property type="term" value="P:potassium ion transport"/>
    <property type="evidence" value="ECO:0007669"/>
    <property type="project" value="InterPro"/>
</dbReference>
<dbReference type="GO" id="GO:0140359">
    <property type="term" value="F:ABC-type transporter activity"/>
    <property type="evidence" value="ECO:0007669"/>
    <property type="project" value="InterPro"/>
</dbReference>
<reference evidence="15" key="1">
    <citation type="submission" date="2021-04" db="EMBL/GenBank/DDBJ databases">
        <authorList>
            <consortium name="Wellcome Sanger Institute Data Sharing"/>
        </authorList>
    </citation>
    <scope>NUCLEOTIDE SEQUENCE [LARGE SCALE GENOMIC DNA]</scope>
</reference>
<feature type="transmembrane region" description="Helical" evidence="12">
    <location>
        <begin position="73"/>
        <end position="94"/>
    </location>
</feature>
<protein>
    <submittedName>
        <fullName evidence="15">ATP-binding cassette, sub-family C (CFTR/MRP), member 9</fullName>
    </submittedName>
</protein>
<dbReference type="AlphaFoldDB" id="A0A671XZE6"/>
<feature type="transmembrane region" description="Helical" evidence="12">
    <location>
        <begin position="303"/>
        <end position="321"/>
    </location>
</feature>
<dbReference type="InterPro" id="IPR011527">
    <property type="entry name" value="ABC1_TM_dom"/>
</dbReference>
<evidence type="ECO:0000256" key="11">
    <source>
        <dbReference type="ARBA" id="ARBA00023180"/>
    </source>
</evidence>
<dbReference type="Pfam" id="PF00005">
    <property type="entry name" value="ABC_tran"/>
    <property type="match status" value="2"/>
</dbReference>
<dbReference type="InterPro" id="IPR003593">
    <property type="entry name" value="AAA+_ATPase"/>
</dbReference>
<evidence type="ECO:0000259" key="13">
    <source>
        <dbReference type="PROSITE" id="PS50893"/>
    </source>
</evidence>
<feature type="transmembrane region" description="Helical" evidence="12">
    <location>
        <begin position="33"/>
        <end position="52"/>
    </location>
</feature>
<keyword evidence="5" id="KW-0677">Repeat</keyword>
<keyword evidence="6" id="KW-0547">Nucleotide-binding</keyword>
<dbReference type="GeneTree" id="ENSGT00940000156680"/>
<dbReference type="InterPro" id="IPR000388">
    <property type="entry name" value="ABCC8/9"/>
</dbReference>
<reference evidence="15" key="2">
    <citation type="submission" date="2025-08" db="UniProtKB">
        <authorList>
            <consortium name="Ensembl"/>
        </authorList>
    </citation>
    <scope>IDENTIFICATION</scope>
</reference>
<dbReference type="PROSITE" id="PS50893">
    <property type="entry name" value="ABC_TRANSPORTER_2"/>
    <property type="match status" value="1"/>
</dbReference>
<dbReference type="PRINTS" id="PR01092">
    <property type="entry name" value="SULFNYLUREAR"/>
</dbReference>
<evidence type="ECO:0000256" key="7">
    <source>
        <dbReference type="ARBA" id="ARBA00022840"/>
    </source>
</evidence>
<dbReference type="SUPFAM" id="SSF52540">
    <property type="entry name" value="P-loop containing nucleoside triphosphate hydrolases"/>
    <property type="match status" value="2"/>
</dbReference>
<evidence type="ECO:0000313" key="15">
    <source>
        <dbReference type="Ensembl" id="ENSSAUP00010056609.1"/>
    </source>
</evidence>
<evidence type="ECO:0000256" key="2">
    <source>
        <dbReference type="ARBA" id="ARBA00009726"/>
    </source>
</evidence>
<dbReference type="PROSITE" id="PS00211">
    <property type="entry name" value="ABC_TRANSPORTER_1"/>
    <property type="match status" value="1"/>
</dbReference>
<keyword evidence="7" id="KW-0067">ATP-binding</keyword>
<feature type="transmembrane region" description="Helical" evidence="12">
    <location>
        <begin position="566"/>
        <end position="590"/>
    </location>
</feature>
<dbReference type="GO" id="GO:0032991">
    <property type="term" value="C:protein-containing complex"/>
    <property type="evidence" value="ECO:0007669"/>
    <property type="project" value="UniProtKB-ARBA"/>
</dbReference>
<dbReference type="Proteomes" id="UP000472265">
    <property type="component" value="Chromosome 14"/>
</dbReference>
<dbReference type="InterPro" id="IPR027417">
    <property type="entry name" value="P-loop_NTPase"/>
</dbReference>
<evidence type="ECO:0000256" key="1">
    <source>
        <dbReference type="ARBA" id="ARBA00004370"/>
    </source>
</evidence>
<feature type="transmembrane region" description="Helical" evidence="12">
    <location>
        <begin position="526"/>
        <end position="554"/>
    </location>
</feature>
<feature type="domain" description="ABC transporter" evidence="13">
    <location>
        <begin position="854"/>
        <end position="1088"/>
    </location>
</feature>
<dbReference type="PANTHER" id="PTHR24223">
    <property type="entry name" value="ATP-BINDING CASSETTE SUB-FAMILY C"/>
    <property type="match status" value="1"/>
</dbReference>
<keyword evidence="11" id="KW-0325">Glycoprotein</keyword>
<dbReference type="Ensembl" id="ENSSAUT00010059465.1">
    <property type="protein sequence ID" value="ENSSAUP00010056609.1"/>
    <property type="gene ID" value="ENSSAUG00010023046.1"/>
</dbReference>
<evidence type="ECO:0000256" key="4">
    <source>
        <dbReference type="ARBA" id="ARBA00022692"/>
    </source>
</evidence>
<dbReference type="InterPro" id="IPR036640">
    <property type="entry name" value="ABC1_TM_sf"/>
</dbReference>